<proteinExistence type="predicted"/>
<dbReference type="OrthoDB" id="26387at2759"/>
<organism evidence="2 3">
    <name type="scientific">Thelohanellus kitauei</name>
    <name type="common">Myxosporean</name>
    <dbReference type="NCBI Taxonomy" id="669202"/>
    <lineage>
        <taxon>Eukaryota</taxon>
        <taxon>Metazoa</taxon>
        <taxon>Cnidaria</taxon>
        <taxon>Myxozoa</taxon>
        <taxon>Myxosporea</taxon>
        <taxon>Bivalvulida</taxon>
        <taxon>Platysporina</taxon>
        <taxon>Myxobolidae</taxon>
        <taxon>Thelohanellus</taxon>
    </lineage>
</organism>
<sequence length="450" mass="52516">MNKRVLMIAKCSDAGRMYTAALILDHIAHICGHFIKLSISKTYSFLNLVTAVVICQPVVVYLIENGFLFKSIDVCSSLLKRFDTEVGIDAVLLHEKGEKRGKDLLWILETQKLLYFCLRVSVKNSRFYAKFKSQILDACRRFVQYCFEWSDIQPIQKGCTNLDEDAYKYLFDSFQNLFRIFTEFVKLFIGCDEVATEAIEWFLERFAIDIARISGEDPNVPVFRKIINYCNVDKDKFLIFNISHRVLIDIFMDSCARGTLTKNIKERVLGDSTMLMWIARPAVTAISYISTTFELPRLEMTKPFKQVRDIYFEPELIEYLQMQDIHIIQILMSHLDPELLLKYFLFNISPSIREHSDFIQPISSILCSQEFYGGYNLKFLFVLIYNAFLERHFIGVSENTEYPFIEGQLVNHLALGDRTLIELRNNIFVYRTIWNSDKGVRNMNVDQALE</sequence>
<keyword evidence="1" id="KW-0812">Transmembrane</keyword>
<keyword evidence="1" id="KW-0472">Membrane</keyword>
<dbReference type="Proteomes" id="UP000031668">
    <property type="component" value="Unassembled WGS sequence"/>
</dbReference>
<keyword evidence="1" id="KW-1133">Transmembrane helix</keyword>
<evidence type="ECO:0000313" key="3">
    <source>
        <dbReference type="Proteomes" id="UP000031668"/>
    </source>
</evidence>
<name>A0A0C2MYI9_THEKT</name>
<evidence type="ECO:0000313" key="2">
    <source>
        <dbReference type="EMBL" id="KII66687.1"/>
    </source>
</evidence>
<feature type="transmembrane region" description="Helical" evidence="1">
    <location>
        <begin position="45"/>
        <end position="63"/>
    </location>
</feature>
<accession>A0A0C2MYI9</accession>
<dbReference type="AlphaFoldDB" id="A0A0C2MYI9"/>
<comment type="caution">
    <text evidence="2">The sequence shown here is derived from an EMBL/GenBank/DDBJ whole genome shotgun (WGS) entry which is preliminary data.</text>
</comment>
<dbReference type="EMBL" id="JWZT01003490">
    <property type="protein sequence ID" value="KII66687.1"/>
    <property type="molecule type" value="Genomic_DNA"/>
</dbReference>
<protein>
    <submittedName>
        <fullName evidence="2">Uncharacterized protein</fullName>
    </submittedName>
</protein>
<gene>
    <name evidence="2" type="ORF">RF11_12716</name>
</gene>
<evidence type="ECO:0000256" key="1">
    <source>
        <dbReference type="SAM" id="Phobius"/>
    </source>
</evidence>
<keyword evidence="3" id="KW-1185">Reference proteome</keyword>
<reference evidence="2 3" key="1">
    <citation type="journal article" date="2014" name="Genome Biol. Evol.">
        <title>The genome of the myxosporean Thelohanellus kitauei shows adaptations to nutrient acquisition within its fish host.</title>
        <authorList>
            <person name="Yang Y."/>
            <person name="Xiong J."/>
            <person name="Zhou Z."/>
            <person name="Huo F."/>
            <person name="Miao W."/>
            <person name="Ran C."/>
            <person name="Liu Y."/>
            <person name="Zhang J."/>
            <person name="Feng J."/>
            <person name="Wang M."/>
            <person name="Wang M."/>
            <person name="Wang L."/>
            <person name="Yao B."/>
        </authorList>
    </citation>
    <scope>NUCLEOTIDE SEQUENCE [LARGE SCALE GENOMIC DNA]</scope>
    <source>
        <strain evidence="2">Wuqing</strain>
    </source>
</reference>